<gene>
    <name evidence="5 8" type="primary">rimM</name>
    <name evidence="8" type="ORF">GCM10025883_22680</name>
</gene>
<dbReference type="PANTHER" id="PTHR33692">
    <property type="entry name" value="RIBOSOME MATURATION FACTOR RIMM"/>
    <property type="match status" value="1"/>
</dbReference>
<evidence type="ECO:0000313" key="8">
    <source>
        <dbReference type="EMBL" id="GMA40223.1"/>
    </source>
</evidence>
<comment type="caution">
    <text evidence="8">The sequence shown here is derived from an EMBL/GenBank/DDBJ whole genome shotgun (WGS) entry which is preliminary data.</text>
</comment>
<dbReference type="Pfam" id="PF01782">
    <property type="entry name" value="RimM"/>
    <property type="match status" value="1"/>
</dbReference>
<dbReference type="InterPro" id="IPR002676">
    <property type="entry name" value="RimM_N"/>
</dbReference>
<comment type="domain">
    <text evidence="5">The PRC barrel domain binds ribosomal protein uS19.</text>
</comment>
<dbReference type="Gene3D" id="2.40.30.60">
    <property type="entry name" value="RimM"/>
    <property type="match status" value="1"/>
</dbReference>
<protein>
    <recommendedName>
        <fullName evidence="5">Ribosome maturation factor RimM</fullName>
    </recommendedName>
</protein>
<dbReference type="SUPFAM" id="SSF50346">
    <property type="entry name" value="PRC-barrel domain"/>
    <property type="match status" value="1"/>
</dbReference>
<evidence type="ECO:0000313" key="9">
    <source>
        <dbReference type="Proteomes" id="UP001157126"/>
    </source>
</evidence>
<evidence type="ECO:0000259" key="6">
    <source>
        <dbReference type="Pfam" id="PF01782"/>
    </source>
</evidence>
<dbReference type="InterPro" id="IPR009000">
    <property type="entry name" value="Transl_B-barrel_sf"/>
</dbReference>
<organism evidence="8 9">
    <name type="scientific">Mobilicoccus caccae</name>
    <dbReference type="NCBI Taxonomy" id="1859295"/>
    <lineage>
        <taxon>Bacteria</taxon>
        <taxon>Bacillati</taxon>
        <taxon>Actinomycetota</taxon>
        <taxon>Actinomycetes</taxon>
        <taxon>Micrococcales</taxon>
        <taxon>Dermatophilaceae</taxon>
        <taxon>Mobilicoccus</taxon>
    </lineage>
</organism>
<comment type="function">
    <text evidence="5">An accessory protein needed during the final step in the assembly of 30S ribosomal subunit, possibly for assembly of the head region. Essential for efficient processing of 16S rRNA. May be needed both before and after RbfA during the maturation of 16S rRNA. It has affinity for free ribosomal 30S subunits but not for 70S ribosomes.</text>
</comment>
<evidence type="ECO:0000256" key="5">
    <source>
        <dbReference type="HAMAP-Rule" id="MF_00014"/>
    </source>
</evidence>
<accession>A0ABQ6IQM5</accession>
<comment type="subcellular location">
    <subcellularLocation>
        <location evidence="5">Cytoplasm</location>
    </subcellularLocation>
</comment>
<dbReference type="InterPro" id="IPR011961">
    <property type="entry name" value="RimM"/>
</dbReference>
<name>A0ABQ6IQM5_9MICO</name>
<dbReference type="InterPro" id="IPR036976">
    <property type="entry name" value="RimM_N_sf"/>
</dbReference>
<keyword evidence="1 5" id="KW-0963">Cytoplasm</keyword>
<proteinExistence type="inferred from homology"/>
<dbReference type="Gene3D" id="2.30.30.240">
    <property type="entry name" value="PRC-barrel domain"/>
    <property type="match status" value="1"/>
</dbReference>
<dbReference type="EMBL" id="BSUO01000001">
    <property type="protein sequence ID" value="GMA40223.1"/>
    <property type="molecule type" value="Genomic_DNA"/>
</dbReference>
<dbReference type="Pfam" id="PF24986">
    <property type="entry name" value="PRC_RimM"/>
    <property type="match status" value="1"/>
</dbReference>
<comment type="similarity">
    <text evidence="5">Belongs to the RimM family.</text>
</comment>
<keyword evidence="2 5" id="KW-0690">Ribosome biogenesis</keyword>
<evidence type="ECO:0000256" key="3">
    <source>
        <dbReference type="ARBA" id="ARBA00022552"/>
    </source>
</evidence>
<feature type="domain" description="Ribosome maturation factor RimM PRC barrel" evidence="7">
    <location>
        <begin position="94"/>
        <end position="164"/>
    </location>
</feature>
<keyword evidence="4 5" id="KW-0143">Chaperone</keyword>
<evidence type="ECO:0000256" key="4">
    <source>
        <dbReference type="ARBA" id="ARBA00023186"/>
    </source>
</evidence>
<dbReference type="SUPFAM" id="SSF50447">
    <property type="entry name" value="Translation proteins"/>
    <property type="match status" value="1"/>
</dbReference>
<keyword evidence="3 5" id="KW-0698">rRNA processing</keyword>
<dbReference type="HAMAP" id="MF_00014">
    <property type="entry name" value="Ribosome_mat_RimM"/>
    <property type="match status" value="1"/>
</dbReference>
<dbReference type="RefSeq" id="WP_284303960.1">
    <property type="nucleotide sequence ID" value="NZ_BSUO01000001.1"/>
</dbReference>
<evidence type="ECO:0000259" key="7">
    <source>
        <dbReference type="Pfam" id="PF24986"/>
    </source>
</evidence>
<dbReference type="InterPro" id="IPR011033">
    <property type="entry name" value="PRC_barrel-like_sf"/>
</dbReference>
<dbReference type="InterPro" id="IPR056792">
    <property type="entry name" value="PRC_RimM"/>
</dbReference>
<dbReference type="PANTHER" id="PTHR33692:SF1">
    <property type="entry name" value="RIBOSOME MATURATION FACTOR RIMM"/>
    <property type="match status" value="1"/>
</dbReference>
<dbReference type="NCBIfam" id="TIGR02273">
    <property type="entry name" value="16S_RimM"/>
    <property type="match status" value="1"/>
</dbReference>
<evidence type="ECO:0000256" key="2">
    <source>
        <dbReference type="ARBA" id="ARBA00022517"/>
    </source>
</evidence>
<evidence type="ECO:0000256" key="1">
    <source>
        <dbReference type="ARBA" id="ARBA00022490"/>
    </source>
</evidence>
<sequence length="169" mass="18201">MSAVVARIGRPHGLRGEVTVQVHTDTPEERFVPGAVFGTEPAGDGLVLESARVHQGIWLLKFAQSTDRTTAEALRGIRLILAEEHDDEDAWYEDDLVGVEVRDPAGARIGEIAALQVRPAQDLLEVRLDDGRSGLVPFVEALVPVVEIESPGQGHVVVDAPDGLFDLDA</sequence>
<reference evidence="9" key="1">
    <citation type="journal article" date="2019" name="Int. J. Syst. Evol. Microbiol.">
        <title>The Global Catalogue of Microorganisms (GCM) 10K type strain sequencing project: providing services to taxonomists for standard genome sequencing and annotation.</title>
        <authorList>
            <consortium name="The Broad Institute Genomics Platform"/>
            <consortium name="The Broad Institute Genome Sequencing Center for Infectious Disease"/>
            <person name="Wu L."/>
            <person name="Ma J."/>
        </authorList>
    </citation>
    <scope>NUCLEOTIDE SEQUENCE [LARGE SCALE GENOMIC DNA]</scope>
    <source>
        <strain evidence="9">NBRC 113072</strain>
    </source>
</reference>
<comment type="subunit">
    <text evidence="5">Binds ribosomal protein uS19.</text>
</comment>
<feature type="domain" description="RimM N-terminal" evidence="6">
    <location>
        <begin position="4"/>
        <end position="83"/>
    </location>
</feature>
<keyword evidence="9" id="KW-1185">Reference proteome</keyword>
<dbReference type="Proteomes" id="UP001157126">
    <property type="component" value="Unassembled WGS sequence"/>
</dbReference>